<name>A0ABW9UD04_9BACL</name>
<gene>
    <name evidence="1" type="ORF">GON05_21780</name>
</gene>
<keyword evidence="2" id="KW-1185">Reference proteome</keyword>
<dbReference type="Proteomes" id="UP000467637">
    <property type="component" value="Unassembled WGS sequence"/>
</dbReference>
<protein>
    <recommendedName>
        <fullName evidence="3">DUF429 domain-containing protein</fullName>
    </recommendedName>
</protein>
<sequence>MDETNNFNLVVYGIDAGADYGWIRLECHPGDIDNYMPELKCYSSNCFDPVSKNSNCVCRRHSTFLRDQVSDVVCSNKPFIAGRRHREYKYIGKKRTLIHEIDDTTDLADLIAQDLRDNKRVAIGMEAPMWFPTQRQIRFNDEGSQNAHWWNPAASAATISAIGIGVNLFSILRNFLLEHKIEPTTNLDDWFSSNKFEIFLFEGFINGPKYKLESKQWMNKFNKSIHDQKPPDEHIWDAFLVATAFWEFFMQRQQLNSSNTQKNTQKVIVHSISYNDAVFSHWHNILTKNNILLNPVVHSDCLVLSLTK</sequence>
<organism evidence="1 2">
    <name type="scientific">Paenibacillus anseongense</name>
    <dbReference type="NCBI Taxonomy" id="2682845"/>
    <lineage>
        <taxon>Bacteria</taxon>
        <taxon>Bacillati</taxon>
        <taxon>Bacillota</taxon>
        <taxon>Bacilli</taxon>
        <taxon>Bacillales</taxon>
        <taxon>Paenibacillaceae</taxon>
        <taxon>Paenibacillus</taxon>
    </lineage>
</organism>
<proteinExistence type="predicted"/>
<evidence type="ECO:0000313" key="2">
    <source>
        <dbReference type="Proteomes" id="UP000467637"/>
    </source>
</evidence>
<dbReference type="EMBL" id="WSEM01000016">
    <property type="protein sequence ID" value="MVQ37252.1"/>
    <property type="molecule type" value="Genomic_DNA"/>
</dbReference>
<evidence type="ECO:0008006" key="3">
    <source>
        <dbReference type="Google" id="ProtNLM"/>
    </source>
</evidence>
<evidence type="ECO:0000313" key="1">
    <source>
        <dbReference type="EMBL" id="MVQ37252.1"/>
    </source>
</evidence>
<comment type="caution">
    <text evidence="1">The sequence shown here is derived from an EMBL/GenBank/DDBJ whole genome shotgun (WGS) entry which is preliminary data.</text>
</comment>
<reference evidence="1 2" key="1">
    <citation type="submission" date="2019-12" db="EMBL/GenBank/DDBJ databases">
        <authorList>
            <person name="Huq M.A."/>
        </authorList>
    </citation>
    <scope>NUCLEOTIDE SEQUENCE [LARGE SCALE GENOMIC DNA]</scope>
    <source>
        <strain evidence="1 2">MAH-34</strain>
    </source>
</reference>
<accession>A0ABW9UD04</accession>